<comment type="catalytic activity">
    <reaction evidence="8">
        <text>L-threonyl-[protein] + ATP = O-phospho-L-threonyl-[protein] + ADP + H(+)</text>
        <dbReference type="Rhea" id="RHEA:46608"/>
        <dbReference type="Rhea" id="RHEA-COMP:11060"/>
        <dbReference type="Rhea" id="RHEA-COMP:11605"/>
        <dbReference type="ChEBI" id="CHEBI:15378"/>
        <dbReference type="ChEBI" id="CHEBI:30013"/>
        <dbReference type="ChEBI" id="CHEBI:30616"/>
        <dbReference type="ChEBI" id="CHEBI:61977"/>
        <dbReference type="ChEBI" id="CHEBI:456216"/>
        <dbReference type="EC" id="2.7.11.1"/>
    </reaction>
</comment>
<evidence type="ECO:0000256" key="3">
    <source>
        <dbReference type="ARBA" id="ARBA00022679"/>
    </source>
</evidence>
<dbReference type="OMA" id="CKYNDAS"/>
<comment type="caution">
    <text evidence="14">The sequence shown here is derived from an EMBL/GenBank/DDBJ whole genome shotgun (WGS) entry which is preliminary data.</text>
</comment>
<name>D3BM37_HETP5</name>
<dbReference type="GO" id="GO:0005737">
    <property type="term" value="C:cytoplasm"/>
    <property type="evidence" value="ECO:0007669"/>
    <property type="project" value="TreeGrafter"/>
</dbReference>
<dbReference type="PANTHER" id="PTHR11042">
    <property type="entry name" value="EUKARYOTIC TRANSLATION INITIATION FACTOR 2-ALPHA KINASE EIF2-ALPHA KINASE -RELATED"/>
    <property type="match status" value="1"/>
</dbReference>
<dbReference type="EC" id="2.7.11.1" evidence="1"/>
<evidence type="ECO:0000256" key="9">
    <source>
        <dbReference type="ARBA" id="ARBA00048679"/>
    </source>
</evidence>
<dbReference type="InterPro" id="IPR050339">
    <property type="entry name" value="CC_SR_Kinase"/>
</dbReference>
<dbReference type="Pfam" id="PF00069">
    <property type="entry name" value="Pkinase"/>
    <property type="match status" value="1"/>
</dbReference>
<organism evidence="14 15">
    <name type="scientific">Heterostelium pallidum (strain ATCC 26659 / Pp 5 / PN500)</name>
    <name type="common">Cellular slime mold</name>
    <name type="synonym">Polysphondylium pallidum</name>
    <dbReference type="NCBI Taxonomy" id="670386"/>
    <lineage>
        <taxon>Eukaryota</taxon>
        <taxon>Amoebozoa</taxon>
        <taxon>Evosea</taxon>
        <taxon>Eumycetozoa</taxon>
        <taxon>Dictyostelia</taxon>
        <taxon>Acytosteliales</taxon>
        <taxon>Acytosteliaceae</taxon>
        <taxon>Heterostelium</taxon>
    </lineage>
</organism>
<dbReference type="STRING" id="670386.D3BM37"/>
<evidence type="ECO:0000256" key="4">
    <source>
        <dbReference type="ARBA" id="ARBA00022741"/>
    </source>
</evidence>
<dbReference type="InterPro" id="IPR017441">
    <property type="entry name" value="Protein_kinase_ATP_BS"/>
</dbReference>
<dbReference type="SUPFAM" id="SSF56112">
    <property type="entry name" value="Protein kinase-like (PK-like)"/>
    <property type="match status" value="1"/>
</dbReference>
<evidence type="ECO:0000313" key="14">
    <source>
        <dbReference type="EMBL" id="EFA77638.1"/>
    </source>
</evidence>
<keyword evidence="12" id="KW-0472">Membrane</keyword>
<feature type="region of interest" description="Disordered" evidence="11">
    <location>
        <begin position="558"/>
        <end position="617"/>
    </location>
</feature>
<keyword evidence="5" id="KW-0418">Kinase</keyword>
<sequence>MSNNQQLTIYHDNLQVILHDEDLNKIVLWDSHNRSIVVRDLPKSSPTDSPRQQHQQLLSLTSNNNNNINNNNSIASTSNSNISTSVTQHVGACPYCHRPFDHNNSIGNHSALPSAGVGSGGGGGGGGVTMGGVGSVGVGGIGSTTGDSYMSRDYFLLLESSSSDIPSSIPSKSNDPFSAEFLNSGYYRKFFKETKKIGAGGFGAVYHCRHLINTVDLGEFAVKKVPVGENLPWLYRVLQEVKALETLQKHKNIINYKHSWLEYDQPANFGPKVPCLFILMEYANSGNLQDYMSEKQIIPENEIWSFFIDLCHGIGYLHHSEIIHRDLKPQNILLHQYYDPVCDNLVTHLMISDFGTCDTVSGFKERLKRTGNTGTVEYVAPELFEKSATGEFLSTGTDKCDIWSLGILLYEMAYGKLPYKHSGNPFIDDDPERDVDLLVNEIGSFCDSKFHIPSNPPRSKELKETILALLRRNPHDRPSINQILLTPFVQMKTKHMSINPINIIKESPSIRKATIRKRNLKKSKEILVEQLDSYDTDEDLLNNTTTTISTTTSHLSTSIVPPFRHHHHHHHPLQTNTIEDISTPTSSPTLPNKSTSSSSTTTTTSTTMNESSSSSNTSLVLMKKNVTTLINDTAQQTALSLSNAIANHSPRQLQLPSSPPPNNHSHKPALSDKMSLHYMTHLLILLFQVWICIDQCLPIGIPKESLFYPMILLSSIVLIIPKKRKIELGILYTFRFLLFVIASCFLDRGCQVINKNNENTNTESSSTTNIIYSVIIYAVSLISIFN</sequence>
<feature type="region of interest" description="Disordered" evidence="11">
    <location>
        <begin position="61"/>
        <end position="80"/>
    </location>
</feature>
<evidence type="ECO:0000256" key="1">
    <source>
        <dbReference type="ARBA" id="ARBA00012513"/>
    </source>
</evidence>
<evidence type="ECO:0000256" key="7">
    <source>
        <dbReference type="ARBA" id="ARBA00037982"/>
    </source>
</evidence>
<dbReference type="Gene3D" id="3.30.200.20">
    <property type="entry name" value="Phosphorylase Kinase, domain 1"/>
    <property type="match status" value="1"/>
</dbReference>
<evidence type="ECO:0000256" key="11">
    <source>
        <dbReference type="SAM" id="MobiDB-lite"/>
    </source>
</evidence>
<evidence type="ECO:0000256" key="10">
    <source>
        <dbReference type="PROSITE-ProRule" id="PRU10141"/>
    </source>
</evidence>
<dbReference type="Gene3D" id="1.10.510.10">
    <property type="entry name" value="Transferase(Phosphotransferase) domain 1"/>
    <property type="match status" value="1"/>
</dbReference>
<dbReference type="PANTHER" id="PTHR11042:SF138">
    <property type="entry name" value="SERINE_THREONINE-PROTEIN KINASE IKS1-RELATED"/>
    <property type="match status" value="1"/>
</dbReference>
<feature type="transmembrane region" description="Helical" evidence="12">
    <location>
        <begin position="728"/>
        <end position="746"/>
    </location>
</feature>
<evidence type="ECO:0000313" key="15">
    <source>
        <dbReference type="Proteomes" id="UP000001396"/>
    </source>
</evidence>
<dbReference type="SMART" id="SM00220">
    <property type="entry name" value="S_TKc"/>
    <property type="match status" value="1"/>
</dbReference>
<dbReference type="GeneID" id="31367712"/>
<keyword evidence="4 10" id="KW-0547">Nucleotide-binding</keyword>
<accession>D3BM37</accession>
<keyword evidence="12" id="KW-0812">Transmembrane</keyword>
<dbReference type="FunFam" id="3.30.200.20:FF:000306">
    <property type="entry name" value="IKS protein kinase"/>
    <property type="match status" value="1"/>
</dbReference>
<dbReference type="EMBL" id="ADBJ01000042">
    <property type="protein sequence ID" value="EFA77638.1"/>
    <property type="molecule type" value="Genomic_DNA"/>
</dbReference>
<dbReference type="AlphaFoldDB" id="D3BM37"/>
<gene>
    <name evidence="14" type="primary">iksA</name>
    <name evidence="14" type="ORF">PPL_12245</name>
</gene>
<keyword evidence="6 10" id="KW-0067">ATP-binding</keyword>
<keyword evidence="12" id="KW-1133">Transmembrane helix</keyword>
<dbReference type="GO" id="GO:0004674">
    <property type="term" value="F:protein serine/threonine kinase activity"/>
    <property type="evidence" value="ECO:0007669"/>
    <property type="project" value="UniProtKB-KW"/>
</dbReference>
<reference evidence="14 15" key="1">
    <citation type="journal article" date="2011" name="Genome Res.">
        <title>Phylogeny-wide analysis of social amoeba genomes highlights ancient origins for complex intercellular communication.</title>
        <authorList>
            <person name="Heidel A.J."/>
            <person name="Lawal H.M."/>
            <person name="Felder M."/>
            <person name="Schilde C."/>
            <person name="Helps N.R."/>
            <person name="Tunggal B."/>
            <person name="Rivero F."/>
            <person name="John U."/>
            <person name="Schleicher M."/>
            <person name="Eichinger L."/>
            <person name="Platzer M."/>
            <person name="Noegel A.A."/>
            <person name="Schaap P."/>
            <person name="Gloeckner G."/>
        </authorList>
    </citation>
    <scope>NUCLEOTIDE SEQUENCE [LARGE SCALE GENOMIC DNA]</scope>
    <source>
        <strain evidence="15">ATCC 26659 / Pp 5 / PN500</strain>
    </source>
</reference>
<dbReference type="InParanoid" id="D3BM37"/>
<protein>
    <recommendedName>
        <fullName evidence="1">non-specific serine/threonine protein kinase</fullName>
        <ecNumber evidence="1">2.7.11.1</ecNumber>
    </recommendedName>
</protein>
<evidence type="ECO:0000256" key="12">
    <source>
        <dbReference type="SAM" id="Phobius"/>
    </source>
</evidence>
<feature type="compositionally biased region" description="Basic residues" evidence="11">
    <location>
        <begin position="563"/>
        <end position="572"/>
    </location>
</feature>
<dbReference type="InterPro" id="IPR011009">
    <property type="entry name" value="Kinase-like_dom_sf"/>
</dbReference>
<comment type="similarity">
    <text evidence="7">Belongs to the protein kinase superfamily. Ser/Thr protein kinase family. GCN2 subfamily.</text>
</comment>
<dbReference type="InterPro" id="IPR008271">
    <property type="entry name" value="Ser/Thr_kinase_AS"/>
</dbReference>
<evidence type="ECO:0000256" key="2">
    <source>
        <dbReference type="ARBA" id="ARBA00022527"/>
    </source>
</evidence>
<dbReference type="GO" id="GO:0005634">
    <property type="term" value="C:nucleus"/>
    <property type="evidence" value="ECO:0007669"/>
    <property type="project" value="TreeGrafter"/>
</dbReference>
<feature type="compositionally biased region" description="Low complexity" evidence="11">
    <location>
        <begin position="582"/>
        <end position="617"/>
    </location>
</feature>
<dbReference type="PROSITE" id="PS00108">
    <property type="entry name" value="PROTEIN_KINASE_ST"/>
    <property type="match status" value="1"/>
</dbReference>
<dbReference type="PROSITE" id="PS50011">
    <property type="entry name" value="PROTEIN_KINASE_DOM"/>
    <property type="match status" value="1"/>
</dbReference>
<comment type="catalytic activity">
    <reaction evidence="9">
        <text>L-seryl-[protein] + ATP = O-phospho-L-seryl-[protein] + ADP + H(+)</text>
        <dbReference type="Rhea" id="RHEA:17989"/>
        <dbReference type="Rhea" id="RHEA-COMP:9863"/>
        <dbReference type="Rhea" id="RHEA-COMP:11604"/>
        <dbReference type="ChEBI" id="CHEBI:15378"/>
        <dbReference type="ChEBI" id="CHEBI:29999"/>
        <dbReference type="ChEBI" id="CHEBI:30616"/>
        <dbReference type="ChEBI" id="CHEBI:83421"/>
        <dbReference type="ChEBI" id="CHEBI:456216"/>
        <dbReference type="EC" id="2.7.11.1"/>
    </reaction>
</comment>
<evidence type="ECO:0000256" key="6">
    <source>
        <dbReference type="ARBA" id="ARBA00022840"/>
    </source>
</evidence>
<dbReference type="Proteomes" id="UP000001396">
    <property type="component" value="Unassembled WGS sequence"/>
</dbReference>
<feature type="transmembrane region" description="Helical" evidence="12">
    <location>
        <begin position="767"/>
        <end position="785"/>
    </location>
</feature>
<feature type="region of interest" description="Disordered" evidence="11">
    <location>
        <begin position="650"/>
        <end position="669"/>
    </location>
</feature>
<keyword evidence="15" id="KW-1185">Reference proteome</keyword>
<dbReference type="InterPro" id="IPR000719">
    <property type="entry name" value="Prot_kinase_dom"/>
</dbReference>
<dbReference type="PROSITE" id="PS00107">
    <property type="entry name" value="PROTEIN_KINASE_ATP"/>
    <property type="match status" value="1"/>
</dbReference>
<keyword evidence="2" id="KW-0723">Serine/threonine-protein kinase</keyword>
<dbReference type="GO" id="GO:0005524">
    <property type="term" value="F:ATP binding"/>
    <property type="evidence" value="ECO:0007669"/>
    <property type="project" value="UniProtKB-UniRule"/>
</dbReference>
<feature type="binding site" evidence="10">
    <location>
        <position position="224"/>
    </location>
    <ligand>
        <name>ATP</name>
        <dbReference type="ChEBI" id="CHEBI:30616"/>
    </ligand>
</feature>
<keyword evidence="3" id="KW-0808">Transferase</keyword>
<dbReference type="FunCoup" id="D3BM37">
    <property type="interactions" value="805"/>
</dbReference>
<proteinExistence type="inferred from homology"/>
<evidence type="ECO:0000259" key="13">
    <source>
        <dbReference type="PROSITE" id="PS50011"/>
    </source>
</evidence>
<dbReference type="RefSeq" id="XP_020429766.1">
    <property type="nucleotide sequence ID" value="XM_020582985.1"/>
</dbReference>
<evidence type="ECO:0000256" key="5">
    <source>
        <dbReference type="ARBA" id="ARBA00022777"/>
    </source>
</evidence>
<evidence type="ECO:0000256" key="8">
    <source>
        <dbReference type="ARBA" id="ARBA00047899"/>
    </source>
</evidence>
<feature type="domain" description="Protein kinase" evidence="13">
    <location>
        <begin position="191"/>
        <end position="489"/>
    </location>
</feature>